<protein>
    <submittedName>
        <fullName evidence="2">DUF4034 domain-containing protein</fullName>
    </submittedName>
</protein>
<dbReference type="AlphaFoldDB" id="A0A5J5FTY3"/>
<evidence type="ECO:0000259" key="1">
    <source>
        <dbReference type="Pfam" id="PF13226"/>
    </source>
</evidence>
<dbReference type="EMBL" id="VYKJ01000012">
    <property type="protein sequence ID" value="KAA8996904.1"/>
    <property type="molecule type" value="Genomic_DNA"/>
</dbReference>
<comment type="caution">
    <text evidence="2">The sequence shown here is derived from an EMBL/GenBank/DDBJ whole genome shotgun (WGS) entry which is preliminary data.</text>
</comment>
<name>A0A5J5FTY3_9GAMM</name>
<dbReference type="InterPro" id="IPR025115">
    <property type="entry name" value="DUF4034"/>
</dbReference>
<accession>A0A5J5FTY3</accession>
<proteinExistence type="predicted"/>
<sequence length="708" mass="81206">MDKTYLIDRRIFPRLDCAADQSEKGNTVLSFNDIFTTRAMLRGYLQQGNYAALSAFLDNARRQMKANRDAFDYLFFSSLGFLIDVRGTDSRHIAQQLVDWHDAQPDVGYPCQLLANHWLNIASEERGGYYAEYVCHNQWQRAYVSNELLFYWAAKAISLDKDCAPLYLHLLMASGHFYQPAWFLNQREPIVFTLSSYSDEAVRFVRQQGGWPTHPQPFITGLPPASDDEEDFPPRYWLERVLECDAQNLSARKQLIYYLYPRWYGDDKHKDIDNFIASDYCRALSPQQRNVLLREKEYDSVNNPGNWPASNKSRAVLKLDEDFRKLLSLDMSTWDRIDGYLYYAGMCNAYLLDAEKQFYKLSSHFARRIYDSLTLILASGENWQIFNYSDLILTWLSEILAYPEYGVDDSQHLLQRCLEMTQGQGDGATERALCAFAGFSPALGLRLPLPAETYLERLVATGERIDSAMLETILPRLIGLGSAGDARRFLQALAGRDVMNAALLLNDIYGGRQPSLAAKLEIAPAADRADQYLQQACRQHSAAALFLKSRVLEDRMDAAADSAEKSALQAARCELLRKAIAAGHPVAQYDYACALVWSDDERQITQALRHECAAVLLEGRVSWEQLAYMAYVYAFAALNARGMEKNYYLAHLWIEFAQKWDTDKAYTDFQLCMKQSFGFDFVFKRRAKKDQQRVPEWMSGLIEKVMRK</sequence>
<dbReference type="OrthoDB" id="6629721at2"/>
<evidence type="ECO:0000313" key="2">
    <source>
        <dbReference type="EMBL" id="KAA8996904.1"/>
    </source>
</evidence>
<feature type="domain" description="DUF4034" evidence="1">
    <location>
        <begin position="38"/>
        <end position="292"/>
    </location>
</feature>
<dbReference type="Proteomes" id="UP000335415">
    <property type="component" value="Unassembled WGS sequence"/>
</dbReference>
<organism evidence="2 3">
    <name type="scientific">Affinibrenneria salicis</name>
    <dbReference type="NCBI Taxonomy" id="2590031"/>
    <lineage>
        <taxon>Bacteria</taxon>
        <taxon>Pseudomonadati</taxon>
        <taxon>Pseudomonadota</taxon>
        <taxon>Gammaproteobacteria</taxon>
        <taxon>Enterobacterales</taxon>
        <taxon>Pectobacteriaceae</taxon>
        <taxon>Affinibrenneria</taxon>
    </lineage>
</organism>
<dbReference type="Pfam" id="PF13226">
    <property type="entry name" value="DUF4034"/>
    <property type="match status" value="1"/>
</dbReference>
<gene>
    <name evidence="2" type="ORF">FJU30_19785</name>
</gene>
<reference evidence="2 3" key="1">
    <citation type="submission" date="2019-09" db="EMBL/GenBank/DDBJ databases">
        <authorList>
            <person name="Li Y."/>
        </authorList>
    </citation>
    <scope>NUCLEOTIDE SEQUENCE [LARGE SCALE GENOMIC DNA]</scope>
    <source>
        <strain evidence="2 3">L3-3HA</strain>
    </source>
</reference>
<keyword evidence="3" id="KW-1185">Reference proteome</keyword>
<evidence type="ECO:0000313" key="3">
    <source>
        <dbReference type="Proteomes" id="UP000335415"/>
    </source>
</evidence>